<reference evidence="1 2" key="1">
    <citation type="submission" date="2019-06" db="EMBL/GenBank/DDBJ databases">
        <title>Draft genome of Aliikangiella marina GYP-15.</title>
        <authorList>
            <person name="Wang G."/>
        </authorList>
    </citation>
    <scope>NUCLEOTIDE SEQUENCE [LARGE SCALE GENOMIC DNA]</scope>
    <source>
        <strain evidence="1 2">GYP-15</strain>
    </source>
</reference>
<accession>A0A545T9X2</accession>
<dbReference type="Proteomes" id="UP000317839">
    <property type="component" value="Unassembled WGS sequence"/>
</dbReference>
<name>A0A545T9X2_9GAMM</name>
<keyword evidence="2" id="KW-1185">Reference proteome</keyword>
<dbReference type="EMBL" id="VIKR01000003">
    <property type="protein sequence ID" value="TQV74011.1"/>
    <property type="molecule type" value="Genomic_DNA"/>
</dbReference>
<protein>
    <recommendedName>
        <fullName evidence="3">Peptidase M61 catalytic domain-containing protein</fullName>
    </recommendedName>
</protein>
<organism evidence="1 2">
    <name type="scientific">Aliikangiella marina</name>
    <dbReference type="NCBI Taxonomy" id="1712262"/>
    <lineage>
        <taxon>Bacteria</taxon>
        <taxon>Pseudomonadati</taxon>
        <taxon>Pseudomonadota</taxon>
        <taxon>Gammaproteobacteria</taxon>
        <taxon>Oceanospirillales</taxon>
        <taxon>Pleioneaceae</taxon>
        <taxon>Aliikangiella</taxon>
    </lineage>
</organism>
<proteinExistence type="predicted"/>
<dbReference type="AlphaFoldDB" id="A0A545T9X2"/>
<dbReference type="Gene3D" id="1.10.390.10">
    <property type="entry name" value="Neutral Protease Domain 2"/>
    <property type="match status" value="1"/>
</dbReference>
<comment type="caution">
    <text evidence="1">The sequence shown here is derived from an EMBL/GenBank/DDBJ whole genome shotgun (WGS) entry which is preliminary data.</text>
</comment>
<dbReference type="SUPFAM" id="SSF55486">
    <property type="entry name" value="Metalloproteases ('zincins'), catalytic domain"/>
    <property type="match status" value="1"/>
</dbReference>
<dbReference type="RefSeq" id="WP_142942718.1">
    <property type="nucleotide sequence ID" value="NZ_VIKR01000003.1"/>
</dbReference>
<sequence>MPYHSTISKLILALLASFVVIYSVPAESKAVRTHTYQIKINPELTYAAVNICFDGKVPEYLIVDYRKATKNLIQIPETKDGYIEFEGRYWKTKSLADNACIDYKVNISDHKRKRRANVKNEALSYFSENTWLWLPEKIKSDEEVEIKFDLPESYRVSAPWKMMDTKGKHFVVGKLPQDWGFTVVIGEFDLRQVSLQSGGKLNIAIMDNVKQKDNLVQWVKDTGESLGRYLGKFPLDQLQVVMLQSRKSYRSPVPWGEVKRGSGFGIILVVASERKIEDFYRDWTVTHEFGHLLIPNVKYRDIWLSEGLASYLQYVLMAQDNHLTHKQTWQRLYEGFERGLRGTVSTSKEQLVDTVKNRRRGGGSGRTKRIYWSGAVYFFLADIQLREKTNGEMDLPKLLAKLNQCCIQSTQEWTGVQLSKKLDELSDSQIFSQLYSQIAYSYEFPDFESAYAKLGITAKEGQVKIETQTGQALRESILLNPKMVDSTRQEQVGER</sequence>
<evidence type="ECO:0008006" key="3">
    <source>
        <dbReference type="Google" id="ProtNLM"/>
    </source>
</evidence>
<evidence type="ECO:0000313" key="2">
    <source>
        <dbReference type="Proteomes" id="UP000317839"/>
    </source>
</evidence>
<evidence type="ECO:0000313" key="1">
    <source>
        <dbReference type="EMBL" id="TQV74011.1"/>
    </source>
</evidence>
<dbReference type="OrthoDB" id="1467486at2"/>
<dbReference type="InterPro" id="IPR027268">
    <property type="entry name" value="Peptidase_M4/M1_CTD_sf"/>
</dbReference>
<gene>
    <name evidence="1" type="ORF">FLL45_14215</name>
</gene>